<evidence type="ECO:0000313" key="5">
    <source>
        <dbReference type="Proteomes" id="UP000616885"/>
    </source>
</evidence>
<dbReference type="PANTHER" id="PTHR43963:SF6">
    <property type="entry name" value="CHAIN DEHYDROGENASE FAMILY PROTEIN, PUTATIVE (AFU_ORTHOLOGUE AFUA_3G15350)-RELATED"/>
    <property type="match status" value="1"/>
</dbReference>
<evidence type="ECO:0000256" key="1">
    <source>
        <dbReference type="ARBA" id="ARBA00006484"/>
    </source>
</evidence>
<name>A0A8H7TMB2_BIOOC</name>
<dbReference type="SUPFAM" id="SSF51735">
    <property type="entry name" value="NAD(P)-binding Rossmann-fold domains"/>
    <property type="match status" value="1"/>
</dbReference>
<dbReference type="PRINTS" id="PR00081">
    <property type="entry name" value="GDHRDH"/>
</dbReference>
<protein>
    <submittedName>
        <fullName evidence="4">Uncharacterized protein</fullName>
    </submittedName>
</protein>
<keyword evidence="2" id="KW-0521">NADP</keyword>
<gene>
    <name evidence="4" type="ORF">IM811_016089</name>
</gene>
<dbReference type="GO" id="GO:0016491">
    <property type="term" value="F:oxidoreductase activity"/>
    <property type="evidence" value="ECO:0007669"/>
    <property type="project" value="UniProtKB-KW"/>
</dbReference>
<keyword evidence="3" id="KW-0560">Oxidoreductase</keyword>
<dbReference type="EMBL" id="JADCTT010000007">
    <property type="protein sequence ID" value="KAF9750062.1"/>
    <property type="molecule type" value="Genomic_DNA"/>
</dbReference>
<evidence type="ECO:0000313" key="4">
    <source>
        <dbReference type="EMBL" id="KAF9750062.1"/>
    </source>
</evidence>
<dbReference type="InterPro" id="IPR002347">
    <property type="entry name" value="SDR_fam"/>
</dbReference>
<comment type="similarity">
    <text evidence="1">Belongs to the short-chain dehydrogenases/reductases (SDR) family.</text>
</comment>
<comment type="caution">
    <text evidence="4">The sequence shown here is derived from an EMBL/GenBank/DDBJ whole genome shotgun (WGS) entry which is preliminary data.</text>
</comment>
<organism evidence="4 5">
    <name type="scientific">Bionectria ochroleuca</name>
    <name type="common">Gliocladium roseum</name>
    <dbReference type="NCBI Taxonomy" id="29856"/>
    <lineage>
        <taxon>Eukaryota</taxon>
        <taxon>Fungi</taxon>
        <taxon>Dikarya</taxon>
        <taxon>Ascomycota</taxon>
        <taxon>Pezizomycotina</taxon>
        <taxon>Sordariomycetes</taxon>
        <taxon>Hypocreomycetidae</taxon>
        <taxon>Hypocreales</taxon>
        <taxon>Bionectriaceae</taxon>
        <taxon>Clonostachys</taxon>
    </lineage>
</organism>
<dbReference type="Gene3D" id="3.40.50.720">
    <property type="entry name" value="NAD(P)-binding Rossmann-like Domain"/>
    <property type="match status" value="1"/>
</dbReference>
<dbReference type="PANTHER" id="PTHR43963">
    <property type="entry name" value="CARBONYL REDUCTASE 1-RELATED"/>
    <property type="match status" value="1"/>
</dbReference>
<dbReference type="Proteomes" id="UP000616885">
    <property type="component" value="Unassembled WGS sequence"/>
</dbReference>
<dbReference type="InterPro" id="IPR036291">
    <property type="entry name" value="NAD(P)-bd_dom_sf"/>
</dbReference>
<evidence type="ECO:0000256" key="2">
    <source>
        <dbReference type="ARBA" id="ARBA00022857"/>
    </source>
</evidence>
<reference evidence="4" key="1">
    <citation type="submission" date="2020-10" db="EMBL/GenBank/DDBJ databases">
        <title>High-Quality Genome Resource of Clonostachys rosea strain S41 by Oxford Nanopore Long-Read Sequencing.</title>
        <authorList>
            <person name="Wang H."/>
        </authorList>
    </citation>
    <scope>NUCLEOTIDE SEQUENCE</scope>
    <source>
        <strain evidence="4">S41</strain>
    </source>
</reference>
<evidence type="ECO:0000256" key="3">
    <source>
        <dbReference type="ARBA" id="ARBA00023002"/>
    </source>
</evidence>
<accession>A0A8H7TMB2</accession>
<dbReference type="AlphaFoldDB" id="A0A8H7TMB2"/>
<sequence length="247" mass="26428">MSSAPSQIAFITGANQGIGLATAKSLARDHGYHVIIGSRNLEAGEKAAADIRAAGHKASAVQLDLNKPESIQNAVATIKKDFGYLDVLINNAGILIDTKPEQFKDTWDLYSKTLETNVTGPAVLTEALLPLLKEAKAKPARLVFVSTTMASITMSLDKTTPWYPIDYTAYDVSKAAVNMLMSNFDRKLQGTGTKVNVVCPGLVSSNLTQHKFGTTTEEGAIQLVKMATLGEDGPTGTFTRADQALPW</sequence>
<proteinExistence type="inferred from homology"/>
<dbReference type="Pfam" id="PF00106">
    <property type="entry name" value="adh_short"/>
    <property type="match status" value="1"/>
</dbReference>